<feature type="transmembrane region" description="Helical" evidence="1">
    <location>
        <begin position="213"/>
        <end position="230"/>
    </location>
</feature>
<dbReference type="InterPro" id="IPR002656">
    <property type="entry name" value="Acyl_transf_3_dom"/>
</dbReference>
<feature type="transmembrane region" description="Helical" evidence="1">
    <location>
        <begin position="7"/>
        <end position="26"/>
    </location>
</feature>
<feature type="transmembrane region" description="Helical" evidence="1">
    <location>
        <begin position="300"/>
        <end position="318"/>
    </location>
</feature>
<dbReference type="InterPro" id="IPR050879">
    <property type="entry name" value="Acyltransferase_3"/>
</dbReference>
<keyword evidence="1" id="KW-1133">Transmembrane helix</keyword>
<proteinExistence type="predicted"/>
<feature type="transmembrane region" description="Helical" evidence="1">
    <location>
        <begin position="269"/>
        <end position="288"/>
    </location>
</feature>
<feature type="transmembrane region" description="Helical" evidence="1">
    <location>
        <begin position="83"/>
        <end position="106"/>
    </location>
</feature>
<accession>A0A2D0ADC0</accession>
<keyword evidence="1" id="KW-0812">Transmembrane</keyword>
<dbReference type="Pfam" id="PF01757">
    <property type="entry name" value="Acyl_transf_3"/>
    <property type="match status" value="1"/>
</dbReference>
<keyword evidence="3" id="KW-0808">Transferase</keyword>
<dbReference type="STRING" id="46680.GCA_000807755_04082"/>
<keyword evidence="3" id="KW-0012">Acyltransferase</keyword>
<name>A0A2D0ADC0_PSENT</name>
<gene>
    <name evidence="3" type="ORF">CEG18_19245</name>
</gene>
<protein>
    <submittedName>
        <fullName evidence="3">Acyltransferase</fullName>
    </submittedName>
</protein>
<evidence type="ECO:0000313" key="3">
    <source>
        <dbReference type="EMBL" id="OWP49687.1"/>
    </source>
</evidence>
<sequence>MLVSLQALRALAAWLVVFHHFMQVFFDFRADSLGGRLLSTRGQVGVDIFFVLSGFVIHLSSAGRPMSPLTFLVQRLARVAPAYWLYTAITALIIHAFADVMPIYGVGGRSLLLSLLFIPSENPGGFGLYPVLPVGWTLNFEMLFYGLFALSFLVAERWRPWLVTALVLLVAQVLAREPWLSNFYRNPIIFEFLLGLGLATLYRRGWLGWPRPLALLMAVGAVATIALFPADHPWRLLTWGLPAAALLAACVALEPLFERSRVLHALGDWSYSVYLLHVIVLWLAAYWLHERLGLTPYQTLGLSVPAILLLSWLSYEWVERKTARQLRAAYARIAEPLAAKRAQAGSL</sequence>
<feature type="transmembrane region" description="Helical" evidence="1">
    <location>
        <begin position="160"/>
        <end position="177"/>
    </location>
</feature>
<feature type="transmembrane region" description="Helical" evidence="1">
    <location>
        <begin position="236"/>
        <end position="257"/>
    </location>
</feature>
<dbReference type="GO" id="GO:0016747">
    <property type="term" value="F:acyltransferase activity, transferring groups other than amino-acyl groups"/>
    <property type="evidence" value="ECO:0007669"/>
    <property type="project" value="InterPro"/>
</dbReference>
<organism evidence="3 4">
    <name type="scientific">Pseudomonas nitroreducens</name>
    <dbReference type="NCBI Taxonomy" id="46680"/>
    <lineage>
        <taxon>Bacteria</taxon>
        <taxon>Pseudomonadati</taxon>
        <taxon>Pseudomonadota</taxon>
        <taxon>Gammaproteobacteria</taxon>
        <taxon>Pseudomonadales</taxon>
        <taxon>Pseudomonadaceae</taxon>
        <taxon>Pseudomonas</taxon>
    </lineage>
</organism>
<reference evidence="3 4" key="1">
    <citation type="submission" date="2017-06" db="EMBL/GenBank/DDBJ databases">
        <title>Draft genome of Pseudomonas nitroreducens DF05.</title>
        <authorList>
            <person name="Iyer R."/>
        </authorList>
    </citation>
    <scope>NUCLEOTIDE SEQUENCE [LARGE SCALE GENOMIC DNA]</scope>
    <source>
        <strain evidence="3 4">DF05</strain>
    </source>
</reference>
<dbReference type="PANTHER" id="PTHR23028:SF131">
    <property type="entry name" value="BLR2367 PROTEIN"/>
    <property type="match status" value="1"/>
</dbReference>
<dbReference type="PANTHER" id="PTHR23028">
    <property type="entry name" value="ACETYLTRANSFERASE"/>
    <property type="match status" value="1"/>
</dbReference>
<dbReference type="eggNOG" id="COG1835">
    <property type="taxonomic scope" value="Bacteria"/>
</dbReference>
<dbReference type="GO" id="GO:0016020">
    <property type="term" value="C:membrane"/>
    <property type="evidence" value="ECO:0007669"/>
    <property type="project" value="TreeGrafter"/>
</dbReference>
<keyword evidence="1" id="KW-0472">Membrane</keyword>
<evidence type="ECO:0000313" key="4">
    <source>
        <dbReference type="Proteomes" id="UP000198145"/>
    </source>
</evidence>
<dbReference type="GO" id="GO:0000271">
    <property type="term" value="P:polysaccharide biosynthetic process"/>
    <property type="evidence" value="ECO:0007669"/>
    <property type="project" value="TreeGrafter"/>
</dbReference>
<dbReference type="Proteomes" id="UP000198145">
    <property type="component" value="Unassembled WGS sequence"/>
</dbReference>
<feature type="transmembrane region" description="Helical" evidence="1">
    <location>
        <begin position="46"/>
        <end position="63"/>
    </location>
</feature>
<feature type="domain" description="Acyltransferase 3" evidence="2">
    <location>
        <begin position="4"/>
        <end position="313"/>
    </location>
</feature>
<dbReference type="EMBL" id="NJBA01000006">
    <property type="protein sequence ID" value="OWP49687.1"/>
    <property type="molecule type" value="Genomic_DNA"/>
</dbReference>
<dbReference type="AlphaFoldDB" id="A0A2D0ADC0"/>
<evidence type="ECO:0000259" key="2">
    <source>
        <dbReference type="Pfam" id="PF01757"/>
    </source>
</evidence>
<dbReference type="RefSeq" id="WP_088419755.1">
    <property type="nucleotide sequence ID" value="NZ_NJBA01000006.1"/>
</dbReference>
<comment type="caution">
    <text evidence="3">The sequence shown here is derived from an EMBL/GenBank/DDBJ whole genome shotgun (WGS) entry which is preliminary data.</text>
</comment>
<feature type="transmembrane region" description="Helical" evidence="1">
    <location>
        <begin position="183"/>
        <end position="201"/>
    </location>
</feature>
<evidence type="ECO:0000256" key="1">
    <source>
        <dbReference type="SAM" id="Phobius"/>
    </source>
</evidence>
<feature type="transmembrane region" description="Helical" evidence="1">
    <location>
        <begin position="126"/>
        <end position="148"/>
    </location>
</feature>